<gene>
    <name evidence="1" type="ORF">GDO86_000459</name>
</gene>
<comment type="caution">
    <text evidence="1">The sequence shown here is derived from an EMBL/GenBank/DDBJ whole genome shotgun (WGS) entry which is preliminary data.</text>
</comment>
<keyword evidence="2" id="KW-1185">Reference proteome</keyword>
<name>A0A8T2KHJ5_9PIPI</name>
<evidence type="ECO:0000313" key="1">
    <source>
        <dbReference type="EMBL" id="KAG8453836.1"/>
    </source>
</evidence>
<dbReference type="EMBL" id="JAACNH010000001">
    <property type="protein sequence ID" value="KAG8453836.1"/>
    <property type="molecule type" value="Genomic_DNA"/>
</dbReference>
<protein>
    <submittedName>
        <fullName evidence="1">Uncharacterized protein</fullName>
    </submittedName>
</protein>
<reference evidence="1" key="1">
    <citation type="thesis" date="2020" institute="ProQuest LLC" country="789 East Eisenhower Parkway, Ann Arbor, MI, USA">
        <title>Comparative Genomics and Chromosome Evolution.</title>
        <authorList>
            <person name="Mudd A.B."/>
        </authorList>
    </citation>
    <scope>NUCLEOTIDE SEQUENCE</scope>
    <source>
        <strain evidence="1">Female2</strain>
        <tissue evidence="1">Blood</tissue>
    </source>
</reference>
<accession>A0A8T2KHJ5</accession>
<sequence>MGTFSVDPYVDVKIESNLGLVVIYFFKCKIQKKNRATIQIPTHLSDNCSSISPRSEVNNNGTYGKFNTESLLYFTFVQV</sequence>
<evidence type="ECO:0000313" key="2">
    <source>
        <dbReference type="Proteomes" id="UP000812440"/>
    </source>
</evidence>
<organism evidence="1 2">
    <name type="scientific">Hymenochirus boettgeri</name>
    <name type="common">Congo dwarf clawed frog</name>
    <dbReference type="NCBI Taxonomy" id="247094"/>
    <lineage>
        <taxon>Eukaryota</taxon>
        <taxon>Metazoa</taxon>
        <taxon>Chordata</taxon>
        <taxon>Craniata</taxon>
        <taxon>Vertebrata</taxon>
        <taxon>Euteleostomi</taxon>
        <taxon>Amphibia</taxon>
        <taxon>Batrachia</taxon>
        <taxon>Anura</taxon>
        <taxon>Pipoidea</taxon>
        <taxon>Pipidae</taxon>
        <taxon>Pipinae</taxon>
        <taxon>Hymenochirus</taxon>
    </lineage>
</organism>
<proteinExistence type="predicted"/>
<dbReference type="Proteomes" id="UP000812440">
    <property type="component" value="Chromosome 1"/>
</dbReference>
<dbReference type="AlphaFoldDB" id="A0A8T2KHJ5"/>